<dbReference type="PANTHER" id="PTHR32305:SF15">
    <property type="entry name" value="PROTEIN RHSA-RELATED"/>
    <property type="match status" value="1"/>
</dbReference>
<protein>
    <recommendedName>
        <fullName evidence="3">RHS repeat-associated core domain-containing protein</fullName>
    </recommendedName>
</protein>
<dbReference type="NCBIfam" id="TIGR03696">
    <property type="entry name" value="Rhs_assc_core"/>
    <property type="match status" value="1"/>
</dbReference>
<dbReference type="InterPro" id="IPR050708">
    <property type="entry name" value="T6SS_VgrG/RHS"/>
</dbReference>
<proteinExistence type="predicted"/>
<dbReference type="AlphaFoldDB" id="A0A1M3L267"/>
<dbReference type="Gene3D" id="2.180.10.10">
    <property type="entry name" value="RHS repeat-associated core"/>
    <property type="match status" value="1"/>
</dbReference>
<evidence type="ECO:0000313" key="2">
    <source>
        <dbReference type="Proteomes" id="UP000184233"/>
    </source>
</evidence>
<dbReference type="EMBL" id="MKVH01000013">
    <property type="protein sequence ID" value="OJX59196.1"/>
    <property type="molecule type" value="Genomic_DNA"/>
</dbReference>
<name>A0A1M3L267_9BACT</name>
<sequence length="391" mass="42612">MEREQKRQVELSSGEYQLEGLAWVYYGLGGDRKQLSVWNGVQGTWCLQNNHVFLWPVEYNSYGPMNTRIITRAAGGTKEIVFTDHLGSTVQVRRGTPEYGADQRAYTAFGEDVNLPNEALMGRTGYIGRETDNESALGFYGVRQYDAGYGRFLSVDPLWSKYTTVTPYHYSLNSPLTQTDFTGLGVEDVNRVGAAIAGYMSRMYEQGAQYLASGQGWGEASGTIVRADGGAISVTDENFTPGTHASARLTTSGKFDGSPLIPGLAGSIHTHTSPESEDDLVPREGTPPGGIDIFSTGNLAVRFGEQAKGFISFIAANGANFAVEIESVEQAVAFFGQFKDVKEFNAAFTKGMEGSSQGVRARIIEMINSKNTGVRVYETTSEDKSVYKEVK</sequence>
<evidence type="ECO:0008006" key="3">
    <source>
        <dbReference type="Google" id="ProtNLM"/>
    </source>
</evidence>
<reference evidence="1 2" key="1">
    <citation type="submission" date="2016-09" db="EMBL/GenBank/DDBJ databases">
        <title>Genome-resolved meta-omics ties microbial dynamics to process performance in biotechnology for thiocyanate degradation.</title>
        <authorList>
            <person name="Kantor R.S."/>
            <person name="Huddy R.J."/>
            <person name="Iyer R."/>
            <person name="Thomas B.C."/>
            <person name="Brown C.T."/>
            <person name="Anantharaman K."/>
            <person name="Tringe S."/>
            <person name="Hettich R.L."/>
            <person name="Harrison S.T."/>
            <person name="Banfield J.F."/>
        </authorList>
    </citation>
    <scope>NUCLEOTIDE SEQUENCE [LARGE SCALE GENOMIC DNA]</scope>
    <source>
        <strain evidence="1">59-99</strain>
    </source>
</reference>
<gene>
    <name evidence="1" type="ORF">BGO89_01900</name>
</gene>
<organism evidence="1 2">
    <name type="scientific">Candidatus Kapaibacterium thiocyanatum</name>
    <dbReference type="NCBI Taxonomy" id="1895771"/>
    <lineage>
        <taxon>Bacteria</taxon>
        <taxon>Pseudomonadati</taxon>
        <taxon>Candidatus Kapaibacteriota</taxon>
        <taxon>Candidatus Kapaibacteriia</taxon>
        <taxon>Candidatus Kapaibacteriales</taxon>
        <taxon>Candidatus Kapaibacteriaceae</taxon>
        <taxon>Candidatus Kapaibacterium</taxon>
    </lineage>
</organism>
<dbReference type="InterPro" id="IPR022385">
    <property type="entry name" value="Rhs_assc_core"/>
</dbReference>
<dbReference type="PANTHER" id="PTHR32305">
    <property type="match status" value="1"/>
</dbReference>
<dbReference type="STRING" id="1895771.BGO89_01900"/>
<dbReference type="Proteomes" id="UP000184233">
    <property type="component" value="Unassembled WGS sequence"/>
</dbReference>
<accession>A0A1M3L267</accession>
<comment type="caution">
    <text evidence="1">The sequence shown here is derived from an EMBL/GenBank/DDBJ whole genome shotgun (WGS) entry which is preliminary data.</text>
</comment>
<evidence type="ECO:0000313" key="1">
    <source>
        <dbReference type="EMBL" id="OJX59196.1"/>
    </source>
</evidence>